<dbReference type="Proteomes" id="UP001500689">
    <property type="component" value="Unassembled WGS sequence"/>
</dbReference>
<dbReference type="InterPro" id="IPR050740">
    <property type="entry name" value="Aldehyde_DH_Superfamily"/>
</dbReference>
<dbReference type="Gene3D" id="3.40.309.10">
    <property type="entry name" value="Aldehyde Dehydrogenase, Chain A, domain 2"/>
    <property type="match status" value="1"/>
</dbReference>
<evidence type="ECO:0000313" key="4">
    <source>
        <dbReference type="Proteomes" id="UP001500689"/>
    </source>
</evidence>
<organism evidence="3 4">
    <name type="scientific">Amycolatopsis ultiminotia</name>
    <dbReference type="NCBI Taxonomy" id="543629"/>
    <lineage>
        <taxon>Bacteria</taxon>
        <taxon>Bacillati</taxon>
        <taxon>Actinomycetota</taxon>
        <taxon>Actinomycetes</taxon>
        <taxon>Pseudonocardiales</taxon>
        <taxon>Pseudonocardiaceae</taxon>
        <taxon>Amycolatopsis</taxon>
    </lineage>
</organism>
<dbReference type="InterPro" id="IPR016161">
    <property type="entry name" value="Ald_DH/histidinol_DH"/>
</dbReference>
<dbReference type="InterPro" id="IPR016162">
    <property type="entry name" value="Ald_DH_N"/>
</dbReference>
<dbReference type="EMBL" id="BAAAZN010000006">
    <property type="protein sequence ID" value="GAA3547631.1"/>
    <property type="molecule type" value="Genomic_DNA"/>
</dbReference>
<evidence type="ECO:0000259" key="2">
    <source>
        <dbReference type="Pfam" id="PF00171"/>
    </source>
</evidence>
<dbReference type="InterPro" id="IPR016163">
    <property type="entry name" value="Ald_DH_C"/>
</dbReference>
<dbReference type="Pfam" id="PF00171">
    <property type="entry name" value="Aldedh"/>
    <property type="match status" value="1"/>
</dbReference>
<accession>A0ABP6W781</accession>
<gene>
    <name evidence="3" type="ORF">GCM10022222_34040</name>
</gene>
<dbReference type="Gene3D" id="3.40.605.10">
    <property type="entry name" value="Aldehyde Dehydrogenase, Chain A, domain 1"/>
    <property type="match status" value="1"/>
</dbReference>
<evidence type="ECO:0000256" key="1">
    <source>
        <dbReference type="ARBA" id="ARBA00023002"/>
    </source>
</evidence>
<keyword evidence="4" id="KW-1185">Reference proteome</keyword>
<evidence type="ECO:0000313" key="3">
    <source>
        <dbReference type="EMBL" id="GAA3547631.1"/>
    </source>
</evidence>
<protein>
    <submittedName>
        <fullName evidence="3">Aldehyde dehydrogenase (NADP(+))</fullName>
    </submittedName>
</protein>
<keyword evidence="1" id="KW-0560">Oxidoreductase</keyword>
<dbReference type="PANTHER" id="PTHR43353:SF3">
    <property type="entry name" value="ALDEHYDE DEHYDROGENASE-RELATED"/>
    <property type="match status" value="1"/>
</dbReference>
<comment type="caution">
    <text evidence="3">The sequence shown here is derived from an EMBL/GenBank/DDBJ whole genome shotgun (WGS) entry which is preliminary data.</text>
</comment>
<proteinExistence type="predicted"/>
<feature type="domain" description="Aldehyde dehydrogenase" evidence="2">
    <location>
        <begin position="12"/>
        <end position="437"/>
    </location>
</feature>
<dbReference type="InterPro" id="IPR015590">
    <property type="entry name" value="Aldehyde_DH_dom"/>
</dbReference>
<dbReference type="SUPFAM" id="SSF53720">
    <property type="entry name" value="ALDH-like"/>
    <property type="match status" value="1"/>
</dbReference>
<dbReference type="PANTHER" id="PTHR43353">
    <property type="entry name" value="SUCCINATE-SEMIALDEHYDE DEHYDROGENASE, MITOCHONDRIAL"/>
    <property type="match status" value="1"/>
</dbReference>
<name>A0ABP6W781_9PSEU</name>
<sequence length="509" mass="52867">MTTAEQADTEEAATEIDHLLAAATAAATPWAQLPPRARADALDGVADALDAAATDLVAAALRETGLPQARLTGEVQRSTVQLRMLADVAREGSHLRVVLDRADPGFVLGPRPELRRWLVPLGPVLVYAASNFPFAFSVAGGDTASALAAGCPVVVKTHPGHPETSRRTAEIVRSALARADAPEGTFAVLTGTSAGVRALRDPRITAAAFTGSVAGGRALFDIAAARPAPIPFYGELGSINPAVVTAEAAQERADRIARGFVGSFTLGAGQFCTKPGVLLVPRGTDLPERVAELAEQVPPARMLTAGIAARYRERTAELAAVPGIQVLVRGQEHEHDSGVPAFTPALFHAGPAESLRVHAGALLEETFGPAAVLAEYGAEDDLPEILAAVDGSLTVTVHTGAAPTGTERASLAPLLDLAAQRSGRIVFNEWPTGVAVTAAQHHGGPYPASTSIAHTSVGTAAIDRFLRPVTYQNAPAALLPAALRDDDPWRLPRTVNAAGESGRWAPARR</sequence>
<dbReference type="CDD" id="cd07129">
    <property type="entry name" value="ALDH_KGSADH"/>
    <property type="match status" value="1"/>
</dbReference>
<reference evidence="4" key="1">
    <citation type="journal article" date="2019" name="Int. J. Syst. Evol. Microbiol.">
        <title>The Global Catalogue of Microorganisms (GCM) 10K type strain sequencing project: providing services to taxonomists for standard genome sequencing and annotation.</title>
        <authorList>
            <consortium name="The Broad Institute Genomics Platform"/>
            <consortium name="The Broad Institute Genome Sequencing Center for Infectious Disease"/>
            <person name="Wu L."/>
            <person name="Ma J."/>
        </authorList>
    </citation>
    <scope>NUCLEOTIDE SEQUENCE [LARGE SCALE GENOMIC DNA]</scope>
    <source>
        <strain evidence="4">JCM 16898</strain>
    </source>
</reference>
<dbReference type="InterPro" id="IPR044151">
    <property type="entry name" value="ALDH_KGSADH"/>
</dbReference>